<dbReference type="Proteomes" id="UP000555552">
    <property type="component" value="Unassembled WGS sequence"/>
</dbReference>
<evidence type="ECO:0000313" key="2">
    <source>
        <dbReference type="Proteomes" id="UP000555552"/>
    </source>
</evidence>
<organism evidence="1 2">
    <name type="scientific">Pseudokineococcus marinus</name>
    <dbReference type="NCBI Taxonomy" id="351215"/>
    <lineage>
        <taxon>Bacteria</taxon>
        <taxon>Bacillati</taxon>
        <taxon>Actinomycetota</taxon>
        <taxon>Actinomycetes</taxon>
        <taxon>Kineosporiales</taxon>
        <taxon>Kineosporiaceae</taxon>
        <taxon>Pseudokineococcus</taxon>
    </lineage>
</organism>
<evidence type="ECO:0000313" key="1">
    <source>
        <dbReference type="EMBL" id="NNH22800.1"/>
    </source>
</evidence>
<keyword evidence="2" id="KW-1185">Reference proteome</keyword>
<dbReference type="AlphaFoldDB" id="A0A849BI06"/>
<proteinExistence type="predicted"/>
<dbReference type="Pfam" id="PF08811">
    <property type="entry name" value="DUF1800"/>
    <property type="match status" value="1"/>
</dbReference>
<gene>
    <name evidence="1" type="ORF">HLB09_06785</name>
</gene>
<comment type="caution">
    <text evidence="1">The sequence shown here is derived from an EMBL/GenBank/DDBJ whole genome shotgun (WGS) entry which is preliminary data.</text>
</comment>
<reference evidence="1 2" key="1">
    <citation type="submission" date="2020-05" db="EMBL/GenBank/DDBJ databases">
        <title>MicrobeNet Type strains.</title>
        <authorList>
            <person name="Nicholson A.C."/>
        </authorList>
    </citation>
    <scope>NUCLEOTIDE SEQUENCE [LARGE SCALE GENOMIC DNA]</scope>
    <source>
        <strain evidence="1 2">JCM 14547</strain>
    </source>
</reference>
<protein>
    <submittedName>
        <fullName evidence="1">DUF1800 domain-containing protein</fullName>
    </submittedName>
</protein>
<name>A0A849BI06_9ACTN</name>
<accession>A0A849BI06</accession>
<dbReference type="EMBL" id="JABEMA010000070">
    <property type="protein sequence ID" value="NNH22800.1"/>
    <property type="molecule type" value="Genomic_DNA"/>
</dbReference>
<sequence>MRAEEPFPTDRASVVHLVQRTTWGATPQLLEEVRARGPEAWLEEQLAPDAVADPVADDLARRYRWHGWSISRVRQELPAGDWELLWDLGSLTFARYVWGRRQLHEVMADFWSNHLNVTCPSSDVWDNRHDYDATVVRRHALGRFSDMLVASARHPAMLRYLDNASSGRWHPNENYARELMELHTLGVSAGYTELDVRAAARVLTGLTVDDATGLYRYDAYRHDTGAATVLGWRTEAHSAAAGEEKALSLLRWLAVHPSTARFLARKLCVRFVSDEPPSALVERVAQEYLRTGTDVAATLRLLFRSPEFWASAGAKTRRPLEGYVAALRLLGVGPDARGTTGLSHLSWLSREMGQQPLAWPAPNGYPDVAVAWQSASATLYRWNRVILAAGGWWPNMLTFRPLRQLLPAQLPATYGGLFDELGRSLLLRPLQGRERTALLGFCGKTETSPLRSTDEWLGWRLHHLVATVLDAPAHMVR</sequence>
<dbReference type="InterPro" id="IPR014917">
    <property type="entry name" value="DUF1800"/>
</dbReference>